<dbReference type="PANTHER" id="PTHR34818">
    <property type="entry name" value="PROTEIN BLI-3"/>
    <property type="match status" value="1"/>
</dbReference>
<evidence type="ECO:0000313" key="3">
    <source>
        <dbReference type="Proteomes" id="UP001319180"/>
    </source>
</evidence>
<dbReference type="InterPro" id="IPR038725">
    <property type="entry name" value="YdaG_split_barrel_FMN-bd"/>
</dbReference>
<organism evidence="2 3">
    <name type="scientific">Dawidia soli</name>
    <dbReference type="NCBI Taxonomy" id="2782352"/>
    <lineage>
        <taxon>Bacteria</taxon>
        <taxon>Pseudomonadati</taxon>
        <taxon>Bacteroidota</taxon>
        <taxon>Cytophagia</taxon>
        <taxon>Cytophagales</taxon>
        <taxon>Chryseotaleaceae</taxon>
        <taxon>Dawidia</taxon>
    </lineage>
</organism>
<dbReference type="SUPFAM" id="SSF50475">
    <property type="entry name" value="FMN-binding split barrel"/>
    <property type="match status" value="1"/>
</dbReference>
<dbReference type="Proteomes" id="UP001319180">
    <property type="component" value="Unassembled WGS sequence"/>
</dbReference>
<evidence type="ECO:0000313" key="2">
    <source>
        <dbReference type="EMBL" id="MBT1690336.1"/>
    </source>
</evidence>
<keyword evidence="3" id="KW-1185">Reference proteome</keyword>
<name>A0AAP2GKD4_9BACT</name>
<dbReference type="InterPro" id="IPR012349">
    <property type="entry name" value="Split_barrel_FMN-bd"/>
</dbReference>
<sequence length="168" mass="18839">MSSTQNLIDTAGVEKLQTLTKSAAICLMATSLQKRPLSTRPMSTLQVDDGGNFWFFSQKTSQKNSELRENPEIQLFYTNMASSEYLTVYGHATISHNQAKIEELWSPIAKAWFPEGKEDPELTVVKVTPLEAHYWDTKHNKMVQLVKILAGSIIGRPLDDGIEGRIVV</sequence>
<dbReference type="AlphaFoldDB" id="A0AAP2GKD4"/>
<reference evidence="2 3" key="1">
    <citation type="submission" date="2021-05" db="EMBL/GenBank/DDBJ databases">
        <title>A Polyphasic approach of four new species of the genus Ohtaekwangia: Ohtaekwangia histidinii sp. nov., Ohtaekwangia cretensis sp. nov., Ohtaekwangia indiensis sp. nov., Ohtaekwangia reichenbachii sp. nov. from diverse environment.</title>
        <authorList>
            <person name="Octaviana S."/>
        </authorList>
    </citation>
    <scope>NUCLEOTIDE SEQUENCE [LARGE SCALE GENOMIC DNA]</scope>
    <source>
        <strain evidence="2 3">PWU37</strain>
    </source>
</reference>
<dbReference type="Pfam" id="PF16242">
    <property type="entry name" value="Pyrid_ox_like"/>
    <property type="match status" value="1"/>
</dbReference>
<proteinExistence type="predicted"/>
<evidence type="ECO:0000259" key="1">
    <source>
        <dbReference type="Pfam" id="PF16242"/>
    </source>
</evidence>
<dbReference type="PANTHER" id="PTHR34818:SF1">
    <property type="entry name" value="PROTEIN BLI-3"/>
    <property type="match status" value="1"/>
</dbReference>
<feature type="domain" description="General stress protein FMN-binding split barrel" evidence="1">
    <location>
        <begin position="13"/>
        <end position="156"/>
    </location>
</feature>
<gene>
    <name evidence="2" type="ORF">KK078_27465</name>
</gene>
<dbReference type="Gene3D" id="2.30.110.10">
    <property type="entry name" value="Electron Transport, Fmn-binding Protein, Chain A"/>
    <property type="match status" value="1"/>
</dbReference>
<dbReference type="InterPro" id="IPR052917">
    <property type="entry name" value="Stress-Dev_Protein"/>
</dbReference>
<comment type="caution">
    <text evidence="2">The sequence shown here is derived from an EMBL/GenBank/DDBJ whole genome shotgun (WGS) entry which is preliminary data.</text>
</comment>
<dbReference type="RefSeq" id="WP_254093554.1">
    <property type="nucleotide sequence ID" value="NZ_JAHESC010000062.1"/>
</dbReference>
<accession>A0AAP2GKD4</accession>
<protein>
    <submittedName>
        <fullName evidence="2">Pyridoxamine 5'-phosphate oxidase family protein</fullName>
    </submittedName>
</protein>
<dbReference type="EMBL" id="JAHESC010000062">
    <property type="protein sequence ID" value="MBT1690336.1"/>
    <property type="molecule type" value="Genomic_DNA"/>
</dbReference>